<sequence length="152" mass="16392">MWKKVILVAVLVAFISVQFADSLICYSCNSPDSCRSPSSHVCSNTTANASSTFLKTIHSNVPEIAGSSYFLCSNLVYTHSENQSQAAAFQGCVHPNATVCNLTLNATNSNNWNRTCSTCFDKDYCNPAGTFSGSFYTIVGSVLALLMAKLVY</sequence>
<name>B4MU79_DROWI</name>
<keyword evidence="3" id="KW-1185">Reference proteome</keyword>
<keyword evidence="1" id="KW-0732">Signal</keyword>
<dbReference type="eggNOG" id="ENOG502TKX1">
    <property type="taxonomic scope" value="Eukaryota"/>
</dbReference>
<dbReference type="Proteomes" id="UP000007798">
    <property type="component" value="Unassembled WGS sequence"/>
</dbReference>
<evidence type="ECO:0008006" key="4">
    <source>
        <dbReference type="Google" id="ProtNLM"/>
    </source>
</evidence>
<evidence type="ECO:0000313" key="2">
    <source>
        <dbReference type="EMBL" id="EDW75668.1"/>
    </source>
</evidence>
<dbReference type="InParanoid" id="B4MU79"/>
<reference evidence="2 3" key="1">
    <citation type="journal article" date="2007" name="Nature">
        <title>Evolution of genes and genomes on the Drosophila phylogeny.</title>
        <authorList>
            <consortium name="Drosophila 12 Genomes Consortium"/>
            <person name="Clark A.G."/>
            <person name="Eisen M.B."/>
            <person name="Smith D.R."/>
            <person name="Bergman C.M."/>
            <person name="Oliver B."/>
            <person name="Markow T.A."/>
            <person name="Kaufman T.C."/>
            <person name="Kellis M."/>
            <person name="Gelbart W."/>
            <person name="Iyer V.N."/>
            <person name="Pollard D.A."/>
            <person name="Sackton T.B."/>
            <person name="Larracuente A.M."/>
            <person name="Singh N.D."/>
            <person name="Abad J.P."/>
            <person name="Abt D.N."/>
            <person name="Adryan B."/>
            <person name="Aguade M."/>
            <person name="Akashi H."/>
            <person name="Anderson W.W."/>
            <person name="Aquadro C.F."/>
            <person name="Ardell D.H."/>
            <person name="Arguello R."/>
            <person name="Artieri C.G."/>
            <person name="Barbash D.A."/>
            <person name="Barker D."/>
            <person name="Barsanti P."/>
            <person name="Batterham P."/>
            <person name="Batzoglou S."/>
            <person name="Begun D."/>
            <person name="Bhutkar A."/>
            <person name="Blanco E."/>
            <person name="Bosak S.A."/>
            <person name="Bradley R.K."/>
            <person name="Brand A.D."/>
            <person name="Brent M.R."/>
            <person name="Brooks A.N."/>
            <person name="Brown R.H."/>
            <person name="Butlin R.K."/>
            <person name="Caggese C."/>
            <person name="Calvi B.R."/>
            <person name="Bernardo de Carvalho A."/>
            <person name="Caspi A."/>
            <person name="Castrezana S."/>
            <person name="Celniker S.E."/>
            <person name="Chang J.L."/>
            <person name="Chapple C."/>
            <person name="Chatterji S."/>
            <person name="Chinwalla A."/>
            <person name="Civetta A."/>
            <person name="Clifton S.W."/>
            <person name="Comeron J.M."/>
            <person name="Costello J.C."/>
            <person name="Coyne J.A."/>
            <person name="Daub J."/>
            <person name="David R.G."/>
            <person name="Delcher A.L."/>
            <person name="Delehaunty K."/>
            <person name="Do C.B."/>
            <person name="Ebling H."/>
            <person name="Edwards K."/>
            <person name="Eickbush T."/>
            <person name="Evans J.D."/>
            <person name="Filipski A."/>
            <person name="Findeiss S."/>
            <person name="Freyhult E."/>
            <person name="Fulton L."/>
            <person name="Fulton R."/>
            <person name="Garcia A.C."/>
            <person name="Gardiner A."/>
            <person name="Garfield D.A."/>
            <person name="Garvin B.E."/>
            <person name="Gibson G."/>
            <person name="Gilbert D."/>
            <person name="Gnerre S."/>
            <person name="Godfrey J."/>
            <person name="Good R."/>
            <person name="Gotea V."/>
            <person name="Gravely B."/>
            <person name="Greenberg A.J."/>
            <person name="Griffiths-Jones S."/>
            <person name="Gross S."/>
            <person name="Guigo R."/>
            <person name="Gustafson E.A."/>
            <person name="Haerty W."/>
            <person name="Hahn M.W."/>
            <person name="Halligan D.L."/>
            <person name="Halpern A.L."/>
            <person name="Halter G.M."/>
            <person name="Han M.V."/>
            <person name="Heger A."/>
            <person name="Hillier L."/>
            <person name="Hinrichs A.S."/>
            <person name="Holmes I."/>
            <person name="Hoskins R.A."/>
            <person name="Hubisz M.J."/>
            <person name="Hultmark D."/>
            <person name="Huntley M.A."/>
            <person name="Jaffe D.B."/>
            <person name="Jagadeeshan S."/>
            <person name="Jeck W.R."/>
            <person name="Johnson J."/>
            <person name="Jones C.D."/>
            <person name="Jordan W.C."/>
            <person name="Karpen G.H."/>
            <person name="Kataoka E."/>
            <person name="Keightley P.D."/>
            <person name="Kheradpour P."/>
            <person name="Kirkness E.F."/>
            <person name="Koerich L.B."/>
            <person name="Kristiansen K."/>
            <person name="Kudrna D."/>
            <person name="Kulathinal R.J."/>
            <person name="Kumar S."/>
            <person name="Kwok R."/>
            <person name="Lander E."/>
            <person name="Langley C.H."/>
            <person name="Lapoint R."/>
            <person name="Lazzaro B.P."/>
            <person name="Lee S.J."/>
            <person name="Levesque L."/>
            <person name="Li R."/>
            <person name="Lin C.F."/>
            <person name="Lin M.F."/>
            <person name="Lindblad-Toh K."/>
            <person name="Llopart A."/>
            <person name="Long M."/>
            <person name="Low L."/>
            <person name="Lozovsky E."/>
            <person name="Lu J."/>
            <person name="Luo M."/>
            <person name="Machado C.A."/>
            <person name="Makalowski W."/>
            <person name="Marzo M."/>
            <person name="Matsuda M."/>
            <person name="Matzkin L."/>
            <person name="McAllister B."/>
            <person name="McBride C.S."/>
            <person name="McKernan B."/>
            <person name="McKernan K."/>
            <person name="Mendez-Lago M."/>
            <person name="Minx P."/>
            <person name="Mollenhauer M.U."/>
            <person name="Montooth K."/>
            <person name="Mount S.M."/>
            <person name="Mu X."/>
            <person name="Myers E."/>
            <person name="Negre B."/>
            <person name="Newfeld S."/>
            <person name="Nielsen R."/>
            <person name="Noor M.A."/>
            <person name="O'Grady P."/>
            <person name="Pachter L."/>
            <person name="Papaceit M."/>
            <person name="Parisi M.J."/>
            <person name="Parisi M."/>
            <person name="Parts L."/>
            <person name="Pedersen J.S."/>
            <person name="Pesole G."/>
            <person name="Phillippy A.M."/>
            <person name="Ponting C.P."/>
            <person name="Pop M."/>
            <person name="Porcelli D."/>
            <person name="Powell J.R."/>
            <person name="Prohaska S."/>
            <person name="Pruitt K."/>
            <person name="Puig M."/>
            <person name="Quesneville H."/>
            <person name="Ram K.R."/>
            <person name="Rand D."/>
            <person name="Rasmussen M.D."/>
            <person name="Reed L.K."/>
            <person name="Reenan R."/>
            <person name="Reily A."/>
            <person name="Remington K.A."/>
            <person name="Rieger T.T."/>
            <person name="Ritchie M.G."/>
            <person name="Robin C."/>
            <person name="Rogers Y.H."/>
            <person name="Rohde C."/>
            <person name="Rozas J."/>
            <person name="Rubenfield M.J."/>
            <person name="Ruiz A."/>
            <person name="Russo S."/>
            <person name="Salzberg S.L."/>
            <person name="Sanchez-Gracia A."/>
            <person name="Saranga D.J."/>
            <person name="Sato H."/>
            <person name="Schaeffer S.W."/>
            <person name="Schatz M.C."/>
            <person name="Schlenke T."/>
            <person name="Schwartz R."/>
            <person name="Segarra C."/>
            <person name="Singh R.S."/>
            <person name="Sirot L."/>
            <person name="Sirota M."/>
            <person name="Sisneros N.B."/>
            <person name="Smith C.D."/>
            <person name="Smith T.F."/>
            <person name="Spieth J."/>
            <person name="Stage D.E."/>
            <person name="Stark A."/>
            <person name="Stephan W."/>
            <person name="Strausberg R.L."/>
            <person name="Strempel S."/>
            <person name="Sturgill D."/>
            <person name="Sutton G."/>
            <person name="Sutton G.G."/>
            <person name="Tao W."/>
            <person name="Teichmann S."/>
            <person name="Tobari Y.N."/>
            <person name="Tomimura Y."/>
            <person name="Tsolas J.M."/>
            <person name="Valente V.L."/>
            <person name="Venter E."/>
            <person name="Venter J.C."/>
            <person name="Vicario S."/>
            <person name="Vieira F.G."/>
            <person name="Vilella A.J."/>
            <person name="Villasante A."/>
            <person name="Walenz B."/>
            <person name="Wang J."/>
            <person name="Wasserman M."/>
            <person name="Watts T."/>
            <person name="Wilson D."/>
            <person name="Wilson R.K."/>
            <person name="Wing R.A."/>
            <person name="Wolfner M.F."/>
            <person name="Wong A."/>
            <person name="Wong G.K."/>
            <person name="Wu C.I."/>
            <person name="Wu G."/>
            <person name="Yamamoto D."/>
            <person name="Yang H.P."/>
            <person name="Yang S.P."/>
            <person name="Yorke J.A."/>
            <person name="Yoshida K."/>
            <person name="Zdobnov E."/>
            <person name="Zhang P."/>
            <person name="Zhang Y."/>
            <person name="Zimin A.V."/>
            <person name="Baldwin J."/>
            <person name="Abdouelleil A."/>
            <person name="Abdulkadir J."/>
            <person name="Abebe A."/>
            <person name="Abera B."/>
            <person name="Abreu J."/>
            <person name="Acer S.C."/>
            <person name="Aftuck L."/>
            <person name="Alexander A."/>
            <person name="An P."/>
            <person name="Anderson E."/>
            <person name="Anderson S."/>
            <person name="Arachi H."/>
            <person name="Azer M."/>
            <person name="Bachantsang P."/>
            <person name="Barry A."/>
            <person name="Bayul T."/>
            <person name="Berlin A."/>
            <person name="Bessette D."/>
            <person name="Bloom T."/>
            <person name="Blye J."/>
            <person name="Boguslavskiy L."/>
            <person name="Bonnet C."/>
            <person name="Boukhgalter B."/>
            <person name="Bourzgui I."/>
            <person name="Brown A."/>
            <person name="Cahill P."/>
            <person name="Channer S."/>
            <person name="Cheshatsang Y."/>
            <person name="Chuda L."/>
            <person name="Citroen M."/>
            <person name="Collymore A."/>
            <person name="Cooke P."/>
            <person name="Costello M."/>
            <person name="D'Aco K."/>
            <person name="Daza R."/>
            <person name="De Haan G."/>
            <person name="DeGray S."/>
            <person name="DeMaso C."/>
            <person name="Dhargay N."/>
            <person name="Dooley K."/>
            <person name="Dooley E."/>
            <person name="Doricent M."/>
            <person name="Dorje P."/>
            <person name="Dorjee K."/>
            <person name="Dupes A."/>
            <person name="Elong R."/>
            <person name="Falk J."/>
            <person name="Farina A."/>
            <person name="Faro S."/>
            <person name="Ferguson D."/>
            <person name="Fisher S."/>
            <person name="Foley C.D."/>
            <person name="Franke A."/>
            <person name="Friedrich D."/>
            <person name="Gadbois L."/>
            <person name="Gearin G."/>
            <person name="Gearin C.R."/>
            <person name="Giannoukos G."/>
            <person name="Goode T."/>
            <person name="Graham J."/>
            <person name="Grandbois E."/>
            <person name="Grewal S."/>
            <person name="Gyaltsen K."/>
            <person name="Hafez N."/>
            <person name="Hagos B."/>
            <person name="Hall J."/>
            <person name="Henson C."/>
            <person name="Hollinger A."/>
            <person name="Honan T."/>
            <person name="Huard M.D."/>
            <person name="Hughes L."/>
            <person name="Hurhula B."/>
            <person name="Husby M.E."/>
            <person name="Kamat A."/>
            <person name="Kanga B."/>
            <person name="Kashin S."/>
            <person name="Khazanovich D."/>
            <person name="Kisner P."/>
            <person name="Lance K."/>
            <person name="Lara M."/>
            <person name="Lee W."/>
            <person name="Lennon N."/>
            <person name="Letendre F."/>
            <person name="LeVine R."/>
            <person name="Lipovsky A."/>
            <person name="Liu X."/>
            <person name="Liu J."/>
            <person name="Liu S."/>
            <person name="Lokyitsang T."/>
            <person name="Lokyitsang Y."/>
            <person name="Lubonja R."/>
            <person name="Lui A."/>
            <person name="MacDonald P."/>
            <person name="Magnisalis V."/>
            <person name="Maru K."/>
            <person name="Matthews C."/>
            <person name="McCusker W."/>
            <person name="McDonough S."/>
            <person name="Mehta T."/>
            <person name="Meldrim J."/>
            <person name="Meneus L."/>
            <person name="Mihai O."/>
            <person name="Mihalev A."/>
            <person name="Mihova T."/>
            <person name="Mittelman R."/>
            <person name="Mlenga V."/>
            <person name="Montmayeur A."/>
            <person name="Mulrain L."/>
            <person name="Navidi A."/>
            <person name="Naylor J."/>
            <person name="Negash T."/>
            <person name="Nguyen T."/>
            <person name="Nguyen N."/>
            <person name="Nicol R."/>
            <person name="Norbu C."/>
            <person name="Norbu N."/>
            <person name="Novod N."/>
            <person name="O'Neill B."/>
            <person name="Osman S."/>
            <person name="Markiewicz E."/>
            <person name="Oyono O.L."/>
            <person name="Patti C."/>
            <person name="Phunkhang P."/>
            <person name="Pierre F."/>
            <person name="Priest M."/>
            <person name="Raghuraman S."/>
            <person name="Rege F."/>
            <person name="Reyes R."/>
            <person name="Rise C."/>
            <person name="Rogov P."/>
            <person name="Ross K."/>
            <person name="Ryan E."/>
            <person name="Settipalli S."/>
            <person name="Shea T."/>
            <person name="Sherpa N."/>
            <person name="Shi L."/>
            <person name="Shih D."/>
            <person name="Sparrow T."/>
            <person name="Spaulding J."/>
            <person name="Stalker J."/>
            <person name="Stange-Thomann N."/>
            <person name="Stavropoulos S."/>
            <person name="Stone C."/>
            <person name="Strader C."/>
            <person name="Tesfaye S."/>
            <person name="Thomson T."/>
            <person name="Thoulutsang Y."/>
            <person name="Thoulutsang D."/>
            <person name="Topham K."/>
            <person name="Topping I."/>
            <person name="Tsamla T."/>
            <person name="Vassiliev H."/>
            <person name="Vo A."/>
            <person name="Wangchuk T."/>
            <person name="Wangdi T."/>
            <person name="Weiand M."/>
            <person name="Wilkinson J."/>
            <person name="Wilson A."/>
            <person name="Yadav S."/>
            <person name="Young G."/>
            <person name="Yu Q."/>
            <person name="Zembek L."/>
            <person name="Zhong D."/>
            <person name="Zimmer A."/>
            <person name="Zwirko Z."/>
            <person name="Jaffe D.B."/>
            <person name="Alvarez P."/>
            <person name="Brockman W."/>
            <person name="Butler J."/>
            <person name="Chin C."/>
            <person name="Gnerre S."/>
            <person name="Grabherr M."/>
            <person name="Kleber M."/>
            <person name="Mauceli E."/>
            <person name="MacCallum I."/>
        </authorList>
    </citation>
    <scope>NUCLEOTIDE SEQUENCE [LARGE SCALE GENOMIC DNA]</scope>
    <source>
        <strain evidence="3">Tucson 14030-0811.24</strain>
    </source>
</reference>
<organism evidence="2 3">
    <name type="scientific">Drosophila willistoni</name>
    <name type="common">Fruit fly</name>
    <dbReference type="NCBI Taxonomy" id="7260"/>
    <lineage>
        <taxon>Eukaryota</taxon>
        <taxon>Metazoa</taxon>
        <taxon>Ecdysozoa</taxon>
        <taxon>Arthropoda</taxon>
        <taxon>Hexapoda</taxon>
        <taxon>Insecta</taxon>
        <taxon>Pterygota</taxon>
        <taxon>Neoptera</taxon>
        <taxon>Endopterygota</taxon>
        <taxon>Diptera</taxon>
        <taxon>Brachycera</taxon>
        <taxon>Muscomorpha</taxon>
        <taxon>Ephydroidea</taxon>
        <taxon>Drosophilidae</taxon>
        <taxon>Drosophila</taxon>
        <taxon>Sophophora</taxon>
    </lineage>
</organism>
<dbReference type="AlphaFoldDB" id="B4MU79"/>
<dbReference type="STRING" id="7260.B4MU79"/>
<dbReference type="OMA" id="WKKVIFA"/>
<protein>
    <recommendedName>
        <fullName evidence="4">UPAR/Ly6 domain-containing protein</fullName>
    </recommendedName>
</protein>
<evidence type="ECO:0000313" key="3">
    <source>
        <dbReference type="Proteomes" id="UP000007798"/>
    </source>
</evidence>
<evidence type="ECO:0000256" key="1">
    <source>
        <dbReference type="SAM" id="SignalP"/>
    </source>
</evidence>
<dbReference type="KEGG" id="dwi:6641689"/>
<proteinExistence type="predicted"/>
<dbReference type="HOGENOM" id="CLU_1715183_0_0_1"/>
<gene>
    <name evidence="2" type="primary">Dwil\GK23996</name>
    <name evidence="2" type="ORF">Dwil_GK23996</name>
</gene>
<dbReference type="OrthoDB" id="7854956at2759"/>
<feature type="chain" id="PRO_5002815742" description="UPAR/Ly6 domain-containing protein" evidence="1">
    <location>
        <begin position="23"/>
        <end position="152"/>
    </location>
</feature>
<dbReference type="EMBL" id="CH963852">
    <property type="protein sequence ID" value="EDW75668.1"/>
    <property type="molecule type" value="Genomic_DNA"/>
</dbReference>
<feature type="signal peptide" evidence="1">
    <location>
        <begin position="1"/>
        <end position="22"/>
    </location>
</feature>
<dbReference type="PhylomeDB" id="B4MU79"/>
<accession>B4MU79</accession>